<reference evidence="4 5" key="1">
    <citation type="submission" date="2017-10" db="EMBL/GenBank/DDBJ databases">
        <title>The draft genome sequence of Lewinella nigricans NBRC 102662.</title>
        <authorList>
            <person name="Wang K."/>
        </authorList>
    </citation>
    <scope>NUCLEOTIDE SEQUENCE [LARGE SCALE GENOMIC DNA]</scope>
    <source>
        <strain evidence="4 5">NBRC 102662</strain>
    </source>
</reference>
<dbReference type="SUPFAM" id="SSF110296">
    <property type="entry name" value="Oligoxyloglucan reducing end-specific cellobiohydrolase"/>
    <property type="match status" value="1"/>
</dbReference>
<keyword evidence="1" id="KW-0602">Photosynthesis</keyword>
<evidence type="ECO:0000313" key="4">
    <source>
        <dbReference type="EMBL" id="PHN07345.1"/>
    </source>
</evidence>
<organism evidence="4 5">
    <name type="scientific">Flavilitoribacter nigricans (strain ATCC 23147 / DSM 23189 / NBRC 102662 / NCIMB 1420 / SS-2)</name>
    <name type="common">Lewinella nigricans</name>
    <dbReference type="NCBI Taxonomy" id="1122177"/>
    <lineage>
        <taxon>Bacteria</taxon>
        <taxon>Pseudomonadati</taxon>
        <taxon>Bacteroidota</taxon>
        <taxon>Saprospiria</taxon>
        <taxon>Saprospirales</taxon>
        <taxon>Lewinellaceae</taxon>
        <taxon>Flavilitoribacter</taxon>
    </lineage>
</organism>
<dbReference type="Proteomes" id="UP000223913">
    <property type="component" value="Unassembled WGS sequence"/>
</dbReference>
<dbReference type="EMBL" id="PDUD01000010">
    <property type="protein sequence ID" value="PHN07345.1"/>
    <property type="molecule type" value="Genomic_DNA"/>
</dbReference>
<gene>
    <name evidence="4" type="ORF">CRP01_06860</name>
</gene>
<keyword evidence="2" id="KW-0604">Photosystem II</keyword>
<dbReference type="AlphaFoldDB" id="A0A2D0NFT3"/>
<feature type="domain" description="Photosynthesis system II assembly factor Ycf48/Hcf136-like" evidence="3">
    <location>
        <begin position="138"/>
        <end position="230"/>
    </location>
</feature>
<dbReference type="PANTHER" id="PTHR47199:SF2">
    <property type="entry name" value="PHOTOSYSTEM II STABILITY_ASSEMBLY FACTOR HCF136, CHLOROPLASTIC"/>
    <property type="match status" value="1"/>
</dbReference>
<dbReference type="InterPro" id="IPR028203">
    <property type="entry name" value="PSII_CF48-like_dom"/>
</dbReference>
<evidence type="ECO:0000256" key="2">
    <source>
        <dbReference type="ARBA" id="ARBA00023276"/>
    </source>
</evidence>
<dbReference type="PROSITE" id="PS51257">
    <property type="entry name" value="PROKAR_LIPOPROTEIN"/>
    <property type="match status" value="1"/>
</dbReference>
<name>A0A2D0NFT3_FLAN2</name>
<sequence>MIRLFTLFFVVAGLAACGNLELTEDRETLPSSLSVAELDTFPFASSIRALEVVNDSTVWFAGSGGVYGYTQDGGQNWYTDSLRWDSLQPHFRAIAVTDEAVFLLSIASPALLFRSTDRGQSWQLAYREDDPAAFYDAMTFWDEQHGIAMGDPTDGCLSVIITRDGGRTWRKVDCEDLPAAEEGEAAFAASNSNISVYGDHAWIVSGGARARVLHTPDRGQSWEVFDTPIREGGQMTGIYTVDFLDEQHGIIFGGDWNDKPNNSSNKAMTSDGGRTWQLIADGQEPGYRSCVRYAPGTDGQMILAAGIPGTSYSLNGGESWEKLNDQSFYTFRFGDSWRVVWLAGNGKVARLLISGRTT</sequence>
<keyword evidence="5" id="KW-1185">Reference proteome</keyword>
<accession>A0A2D0NFT3</accession>
<dbReference type="InterPro" id="IPR015943">
    <property type="entry name" value="WD40/YVTN_repeat-like_dom_sf"/>
</dbReference>
<comment type="caution">
    <text evidence="4">The sequence shown here is derived from an EMBL/GenBank/DDBJ whole genome shotgun (WGS) entry which is preliminary data.</text>
</comment>
<dbReference type="OrthoDB" id="9813892at2"/>
<protein>
    <submittedName>
        <fullName evidence="4">Oxidoreductase</fullName>
    </submittedName>
</protein>
<evidence type="ECO:0000259" key="3">
    <source>
        <dbReference type="Pfam" id="PF14870"/>
    </source>
</evidence>
<evidence type="ECO:0000256" key="1">
    <source>
        <dbReference type="ARBA" id="ARBA00022531"/>
    </source>
</evidence>
<dbReference type="PANTHER" id="PTHR47199">
    <property type="entry name" value="PHOTOSYSTEM II STABILITY/ASSEMBLY FACTOR HCF136, CHLOROPLASTIC"/>
    <property type="match status" value="1"/>
</dbReference>
<dbReference type="GO" id="GO:0015979">
    <property type="term" value="P:photosynthesis"/>
    <property type="evidence" value="ECO:0007669"/>
    <property type="project" value="UniProtKB-KW"/>
</dbReference>
<dbReference type="GO" id="GO:0009523">
    <property type="term" value="C:photosystem II"/>
    <property type="evidence" value="ECO:0007669"/>
    <property type="project" value="UniProtKB-KW"/>
</dbReference>
<dbReference type="RefSeq" id="WP_099149275.1">
    <property type="nucleotide sequence ID" value="NZ_PDUD01000010.1"/>
</dbReference>
<dbReference type="Pfam" id="PF14870">
    <property type="entry name" value="PSII_BNR"/>
    <property type="match status" value="1"/>
</dbReference>
<proteinExistence type="predicted"/>
<dbReference type="Gene3D" id="2.130.10.10">
    <property type="entry name" value="YVTN repeat-like/Quinoprotein amine dehydrogenase"/>
    <property type="match status" value="2"/>
</dbReference>
<evidence type="ECO:0000313" key="5">
    <source>
        <dbReference type="Proteomes" id="UP000223913"/>
    </source>
</evidence>